<evidence type="ECO:0000256" key="2">
    <source>
        <dbReference type="ARBA" id="ARBA00003213"/>
    </source>
</evidence>
<feature type="binding site" evidence="10">
    <location>
        <begin position="25"/>
        <end position="32"/>
    </location>
    <ligand>
        <name>ATP</name>
        <dbReference type="ChEBI" id="CHEBI:30616"/>
    </ligand>
</feature>
<dbReference type="Pfam" id="PF01715">
    <property type="entry name" value="IPPT"/>
    <property type="match status" value="1"/>
</dbReference>
<keyword evidence="4 10" id="KW-0808">Transferase</keyword>
<evidence type="ECO:0000256" key="3">
    <source>
        <dbReference type="ARBA" id="ARBA00005842"/>
    </source>
</evidence>
<dbReference type="Gene3D" id="3.40.50.300">
    <property type="entry name" value="P-loop containing nucleotide triphosphate hydrolases"/>
    <property type="match status" value="1"/>
</dbReference>
<comment type="catalytic activity">
    <reaction evidence="9 10 11">
        <text>adenosine(37) in tRNA + dimethylallyl diphosphate = N(6)-dimethylallyladenosine(37) in tRNA + diphosphate</text>
        <dbReference type="Rhea" id="RHEA:26482"/>
        <dbReference type="Rhea" id="RHEA-COMP:10162"/>
        <dbReference type="Rhea" id="RHEA-COMP:10375"/>
        <dbReference type="ChEBI" id="CHEBI:33019"/>
        <dbReference type="ChEBI" id="CHEBI:57623"/>
        <dbReference type="ChEBI" id="CHEBI:74411"/>
        <dbReference type="ChEBI" id="CHEBI:74415"/>
        <dbReference type="EC" id="2.5.1.75"/>
    </reaction>
</comment>
<evidence type="ECO:0000256" key="8">
    <source>
        <dbReference type="ARBA" id="ARBA00022842"/>
    </source>
</evidence>
<evidence type="ECO:0000256" key="10">
    <source>
        <dbReference type="HAMAP-Rule" id="MF_00185"/>
    </source>
</evidence>
<proteinExistence type="inferred from homology"/>
<evidence type="ECO:0000313" key="14">
    <source>
        <dbReference type="EMBL" id="AMU86465.1"/>
    </source>
</evidence>
<comment type="cofactor">
    <cofactor evidence="1 10">
        <name>Mg(2+)</name>
        <dbReference type="ChEBI" id="CHEBI:18420"/>
    </cofactor>
</comment>
<protein>
    <recommendedName>
        <fullName evidence="10">tRNA dimethylallyltransferase</fullName>
        <ecNumber evidence="10">2.5.1.75</ecNumber>
    </recommendedName>
    <alternativeName>
        <fullName evidence="10">Dimethylallyl diphosphate:tRNA dimethylallyltransferase</fullName>
        <shortName evidence="10">DMAPP:tRNA dimethylallyltransferase</shortName>
        <shortName evidence="10">DMATase</shortName>
    </alternativeName>
    <alternativeName>
        <fullName evidence="10">Isopentenyl-diphosphate:tRNA isopentenyltransferase</fullName>
        <shortName evidence="10">IPP transferase</shortName>
        <shortName evidence="10">IPPT</shortName>
        <shortName evidence="10">IPTase</shortName>
    </alternativeName>
</protein>
<evidence type="ECO:0000256" key="6">
    <source>
        <dbReference type="ARBA" id="ARBA00022741"/>
    </source>
</evidence>
<evidence type="ECO:0000256" key="5">
    <source>
        <dbReference type="ARBA" id="ARBA00022694"/>
    </source>
</evidence>
<reference evidence="14 15" key="1">
    <citation type="submission" date="2015-03" db="EMBL/GenBank/DDBJ databases">
        <title>Genomic characterization of Dehalococcoides mccartyi strain 11a5, an unusal plasmid-containing chloroethene dechlorinator.</title>
        <authorList>
            <person name="Zhao S."/>
            <person name="Ding C."/>
            <person name="He J."/>
        </authorList>
    </citation>
    <scope>NUCLEOTIDE SEQUENCE [LARGE SCALE GENOMIC DNA]</scope>
    <source>
        <strain evidence="14 15">11a5</strain>
    </source>
</reference>
<evidence type="ECO:0000313" key="15">
    <source>
        <dbReference type="Proteomes" id="UP000076394"/>
    </source>
</evidence>
<evidence type="ECO:0000256" key="13">
    <source>
        <dbReference type="RuleBase" id="RU003785"/>
    </source>
</evidence>
<feature type="binding site" evidence="10">
    <location>
        <begin position="27"/>
        <end position="32"/>
    </location>
    <ligand>
        <name>substrate</name>
    </ligand>
</feature>
<comment type="function">
    <text evidence="2 10 12">Catalyzes the transfer of a dimethylallyl group onto the adenine at position 37 in tRNAs that read codons beginning with uridine, leading to the formation of N6-(dimethylallyl)adenosine (i(6)A).</text>
</comment>
<dbReference type="InterPro" id="IPR039657">
    <property type="entry name" value="Dimethylallyltransferase"/>
</dbReference>
<gene>
    <name evidence="10" type="primary">miaA</name>
    <name evidence="14" type="ORF">Dm11a5_0639</name>
</gene>
<feature type="site" description="Interaction with substrate tRNA" evidence="10">
    <location>
        <position position="139"/>
    </location>
</feature>
<dbReference type="InterPro" id="IPR027417">
    <property type="entry name" value="P-loop_NTPase"/>
</dbReference>
<feature type="region of interest" description="Interaction with substrate tRNA" evidence="10">
    <location>
        <begin position="50"/>
        <end position="53"/>
    </location>
</feature>
<keyword evidence="7 10" id="KW-0067">ATP-binding</keyword>
<evidence type="ECO:0000256" key="1">
    <source>
        <dbReference type="ARBA" id="ARBA00001946"/>
    </source>
</evidence>
<comment type="subunit">
    <text evidence="10">Monomer.</text>
</comment>
<feature type="site" description="Interaction with substrate tRNA" evidence="10">
    <location>
        <position position="116"/>
    </location>
</feature>
<dbReference type="AlphaFoldDB" id="A0A142VB61"/>
<dbReference type="NCBIfam" id="TIGR00174">
    <property type="entry name" value="miaA"/>
    <property type="match status" value="1"/>
</dbReference>
<dbReference type="EMBL" id="CP011127">
    <property type="protein sequence ID" value="AMU86465.1"/>
    <property type="molecule type" value="Genomic_DNA"/>
</dbReference>
<dbReference type="Proteomes" id="UP000076394">
    <property type="component" value="Chromosome"/>
</dbReference>
<dbReference type="OrthoDB" id="9776390at2"/>
<dbReference type="InterPro" id="IPR018022">
    <property type="entry name" value="IPT"/>
</dbReference>
<evidence type="ECO:0000256" key="11">
    <source>
        <dbReference type="RuleBase" id="RU003783"/>
    </source>
</evidence>
<dbReference type="GO" id="GO:0005524">
    <property type="term" value="F:ATP binding"/>
    <property type="evidence" value="ECO:0007669"/>
    <property type="project" value="UniProtKB-UniRule"/>
</dbReference>
<evidence type="ECO:0000256" key="7">
    <source>
        <dbReference type="ARBA" id="ARBA00022840"/>
    </source>
</evidence>
<dbReference type="HAMAP" id="MF_00185">
    <property type="entry name" value="IPP_trans"/>
    <property type="match status" value="1"/>
</dbReference>
<dbReference type="EC" id="2.5.1.75" evidence="10"/>
<evidence type="ECO:0000256" key="9">
    <source>
        <dbReference type="ARBA" id="ARBA00049563"/>
    </source>
</evidence>
<evidence type="ECO:0000256" key="12">
    <source>
        <dbReference type="RuleBase" id="RU003784"/>
    </source>
</evidence>
<dbReference type="SUPFAM" id="SSF52540">
    <property type="entry name" value="P-loop containing nucleoside triphosphate hydrolases"/>
    <property type="match status" value="1"/>
</dbReference>
<dbReference type="PATRIC" id="fig|61435.13.peg.670"/>
<evidence type="ECO:0000256" key="4">
    <source>
        <dbReference type="ARBA" id="ARBA00022679"/>
    </source>
</evidence>
<dbReference type="GO" id="GO:0006400">
    <property type="term" value="P:tRNA modification"/>
    <property type="evidence" value="ECO:0007669"/>
    <property type="project" value="TreeGrafter"/>
</dbReference>
<keyword evidence="6 10" id="KW-0547">Nucleotide-binding</keyword>
<name>A0A142VB61_9CHLR</name>
<sequence>MSIIDSTTGANASNLPLSPLLVILGNTGSGKSALAINLAKVIPAGIINADSRQIYSRMDIATAKPTLSEMLEIPHYLYSFIQPDQPFSLAEYQTLAYQAIDSLHTQNRLPVLVGGSGQYLKAVLEGWSIPPVAPDETFRAALFEKAEKEGGDVIFTELEKKDPQAATQIDPRNIRRVVRALEVIHKTGGKFSGLLIKNPPPYRVFKIGIHIPREELYRTVDLRVEKMLEQGLEAEVRSLLEKGYKASLPSMSGIGYRQIAKYIEGGISLTEAVEQMKFETHRLIRQQNTYFRLTDTNIHWITLEESRSNGIIQLVCDFLATENKNEIH</sequence>
<dbReference type="RefSeq" id="WP_034376574.1">
    <property type="nucleotide sequence ID" value="NZ_AP024514.1"/>
</dbReference>
<accession>A0A142VB61</accession>
<comment type="caution">
    <text evidence="10">Lacks conserved residue(s) required for the propagation of feature annotation.</text>
</comment>
<dbReference type="PANTHER" id="PTHR11088:SF60">
    <property type="entry name" value="TRNA DIMETHYLALLYLTRANSFERASE"/>
    <property type="match status" value="1"/>
</dbReference>
<dbReference type="Gene3D" id="1.10.20.140">
    <property type="match status" value="1"/>
</dbReference>
<dbReference type="GO" id="GO:0052381">
    <property type="term" value="F:tRNA dimethylallyltransferase activity"/>
    <property type="evidence" value="ECO:0007669"/>
    <property type="project" value="UniProtKB-UniRule"/>
</dbReference>
<comment type="similarity">
    <text evidence="3 10 13">Belongs to the IPP transferase family.</text>
</comment>
<keyword evidence="5 10" id="KW-0819">tRNA processing</keyword>
<organism evidence="14 15">
    <name type="scientific">Dehalococcoides mccartyi</name>
    <dbReference type="NCBI Taxonomy" id="61435"/>
    <lineage>
        <taxon>Bacteria</taxon>
        <taxon>Bacillati</taxon>
        <taxon>Chloroflexota</taxon>
        <taxon>Dehalococcoidia</taxon>
        <taxon>Dehalococcoidales</taxon>
        <taxon>Dehalococcoidaceae</taxon>
        <taxon>Dehalococcoides</taxon>
    </lineage>
</organism>
<dbReference type="PANTHER" id="PTHR11088">
    <property type="entry name" value="TRNA DIMETHYLALLYLTRANSFERASE"/>
    <property type="match status" value="1"/>
</dbReference>
<keyword evidence="8 10" id="KW-0460">Magnesium</keyword>